<accession>A0ABX8B0T5</accession>
<feature type="signal peptide" evidence="3">
    <location>
        <begin position="1"/>
        <end position="30"/>
    </location>
</feature>
<keyword evidence="2" id="KW-0175">Coiled coil</keyword>
<dbReference type="PROSITE" id="PS50005">
    <property type="entry name" value="TPR"/>
    <property type="match status" value="1"/>
</dbReference>
<evidence type="ECO:0000256" key="2">
    <source>
        <dbReference type="SAM" id="Coils"/>
    </source>
</evidence>
<feature type="repeat" description="TPR" evidence="1">
    <location>
        <begin position="537"/>
        <end position="570"/>
    </location>
</feature>
<dbReference type="Gene3D" id="1.25.40.10">
    <property type="entry name" value="Tetratricopeptide repeat domain"/>
    <property type="match status" value="2"/>
</dbReference>
<dbReference type="InterPro" id="IPR019734">
    <property type="entry name" value="TPR_rpt"/>
</dbReference>
<evidence type="ECO:0000256" key="3">
    <source>
        <dbReference type="SAM" id="SignalP"/>
    </source>
</evidence>
<evidence type="ECO:0000256" key="1">
    <source>
        <dbReference type="PROSITE-ProRule" id="PRU00339"/>
    </source>
</evidence>
<dbReference type="InterPro" id="IPR011990">
    <property type="entry name" value="TPR-like_helical_dom_sf"/>
</dbReference>
<dbReference type="Proteomes" id="UP000677668">
    <property type="component" value="Chromosome 1"/>
</dbReference>
<evidence type="ECO:0000313" key="4">
    <source>
        <dbReference type="EMBL" id="QUV94599.1"/>
    </source>
</evidence>
<protein>
    <recommendedName>
        <fullName evidence="6">Tetratricopeptide repeat protein</fullName>
    </recommendedName>
</protein>
<dbReference type="RefSeq" id="WP_211422881.1">
    <property type="nucleotide sequence ID" value="NZ_CP072642.1"/>
</dbReference>
<sequence length="591" mass="65766">MPFLRMRHHLWPVMLLVWSVLAWTAGAVTAQTQPPSARANIVVGTDERLFVTLAALNLAGFDAETPDAPPNEVRAQLLRDLQQTTPPEITEKLRAFWKQLPEAERHRPTLMGSAVALAMLARPLPDFTLPPAETLPPDVRPLAGLAPLIAEFATRAPVRAAFPKYAANYTAFTERLQSIADEETLRLLTFLHTQPIVTARDAPPIADLDTLTSANLPAGELRERTRRMFILPDLLGPVGRVVTRNDILNGADRRTYRRPGDEFFLVVSAPREAPNRAIRRALLRFLLEPVIARSGKLIADRRTAIVKLAGSLPNADPALKNNVFEIVRESLSRAIEARLSIQAARQAARQTDDDTERAQLQLADEEARVELLGVWERGGVLALHFFEQLAALDETGVDILDWLPRMVSAFDAERERRRPTELAALRARVEQRRQLVRAAPTAKSLSRIEQADDLLRAKKYAEARQLLGALLREDPQDARATFGLAELTAKQPSAVETDPAADESEQLAALQERLEQAVELYERAARLAKPEERWLASRAYVAIGRIYDFADRRPEAIAAYERAIALGDVRGGAYAEAVAGKERPFRPDKQP</sequence>
<feature type="chain" id="PRO_5046838112" description="Tetratricopeptide repeat protein" evidence="3">
    <location>
        <begin position="31"/>
        <end position="591"/>
    </location>
</feature>
<gene>
    <name evidence="4" type="ORF">J8C05_03910</name>
</gene>
<keyword evidence="5" id="KW-1185">Reference proteome</keyword>
<dbReference type="EMBL" id="CP072642">
    <property type="protein sequence ID" value="QUV94599.1"/>
    <property type="molecule type" value="Genomic_DNA"/>
</dbReference>
<reference evidence="4 5" key="1">
    <citation type="submission" date="2021-03" db="EMBL/GenBank/DDBJ databases">
        <title>Genomic and phenotypic characterization of Chloracidobacterium isolates provides evidence for multiple species.</title>
        <authorList>
            <person name="Saini M.K."/>
            <person name="Costas A.M.G."/>
            <person name="Tank M."/>
            <person name="Bryant D.A."/>
        </authorList>
    </citation>
    <scope>NUCLEOTIDE SEQUENCE [LARGE SCALE GENOMIC DNA]</scope>
    <source>
        <strain evidence="4 5">N</strain>
    </source>
</reference>
<keyword evidence="1" id="KW-0802">TPR repeat</keyword>
<evidence type="ECO:0000313" key="5">
    <source>
        <dbReference type="Proteomes" id="UP000677668"/>
    </source>
</evidence>
<dbReference type="SUPFAM" id="SSF48452">
    <property type="entry name" value="TPR-like"/>
    <property type="match status" value="1"/>
</dbReference>
<name>A0ABX8B0T5_9BACT</name>
<organism evidence="4 5">
    <name type="scientific">Chloracidobacterium sp. N</name>
    <dbReference type="NCBI Taxonomy" id="2821540"/>
    <lineage>
        <taxon>Bacteria</taxon>
        <taxon>Pseudomonadati</taxon>
        <taxon>Acidobacteriota</taxon>
        <taxon>Terriglobia</taxon>
        <taxon>Terriglobales</taxon>
        <taxon>Acidobacteriaceae</taxon>
        <taxon>Chloracidobacterium</taxon>
        <taxon>Chloracidobacterium aggregatum</taxon>
    </lineage>
</organism>
<evidence type="ECO:0008006" key="6">
    <source>
        <dbReference type="Google" id="ProtNLM"/>
    </source>
</evidence>
<proteinExistence type="predicted"/>
<keyword evidence="3" id="KW-0732">Signal</keyword>
<feature type="coiled-coil region" evidence="2">
    <location>
        <begin position="500"/>
        <end position="527"/>
    </location>
</feature>